<dbReference type="AlphaFoldDB" id="A0A1U7JEU0"/>
<dbReference type="EMBL" id="LVVZ01000022">
    <property type="protein sequence ID" value="OKL43208.1"/>
    <property type="molecule type" value="Genomic_DNA"/>
</dbReference>
<proteinExistence type="predicted"/>
<keyword evidence="3" id="KW-1185">Reference proteome</keyword>
<name>A0A1U7JEU0_9HYPH</name>
<organism evidence="2 3">
    <name type="scientific">Pseudovibrio exalbescens</name>
    <dbReference type="NCBI Taxonomy" id="197461"/>
    <lineage>
        <taxon>Bacteria</taxon>
        <taxon>Pseudomonadati</taxon>
        <taxon>Pseudomonadota</taxon>
        <taxon>Alphaproteobacteria</taxon>
        <taxon>Hyphomicrobiales</taxon>
        <taxon>Stappiaceae</taxon>
        <taxon>Pseudovibrio</taxon>
    </lineage>
</organism>
<gene>
    <name evidence="2" type="ORF">A3843_16000</name>
</gene>
<evidence type="ECO:0000313" key="2">
    <source>
        <dbReference type="EMBL" id="OKL43208.1"/>
    </source>
</evidence>
<reference evidence="2 3" key="1">
    <citation type="submission" date="2016-03" db="EMBL/GenBank/DDBJ databases">
        <title>Genome sequence of Nesiotobacter sp. nov., a moderately halophilic alphaproteobacterium isolated from the Yellow Sea, China.</title>
        <authorList>
            <person name="Zhang G."/>
            <person name="Zhang R."/>
        </authorList>
    </citation>
    <scope>NUCLEOTIDE SEQUENCE [LARGE SCALE GENOMIC DNA]</scope>
    <source>
        <strain evidence="2 3">WB1-6</strain>
    </source>
</reference>
<sequence>MASSEADVSTTESTEADLRGAGQRVPLETWQWIRRRVEESGVPINQIARETGVPASTITSRIRREGWLRRARLSAELAQATPEERSRLISRLYSAFEKQVGRIEQRLRELAEEKNVSLAETDHLSRTLTSLAKTLDTLITLQDAHGPAQQEEGGADDDVRNQLARRLEALCAGGQDGGFSQ</sequence>
<dbReference type="Proteomes" id="UP000185783">
    <property type="component" value="Unassembled WGS sequence"/>
</dbReference>
<dbReference type="RefSeq" id="WP_051269631.1">
    <property type="nucleotide sequence ID" value="NZ_LVVZ01000022.1"/>
</dbReference>
<evidence type="ECO:0000313" key="3">
    <source>
        <dbReference type="Proteomes" id="UP000185783"/>
    </source>
</evidence>
<feature type="compositionally biased region" description="Polar residues" evidence="1">
    <location>
        <begin position="1"/>
        <end position="13"/>
    </location>
</feature>
<accession>A0A1U7JEU0</accession>
<dbReference type="STRING" id="197461.A3843_16000"/>
<evidence type="ECO:0000256" key="1">
    <source>
        <dbReference type="SAM" id="MobiDB-lite"/>
    </source>
</evidence>
<comment type="caution">
    <text evidence="2">The sequence shown here is derived from an EMBL/GenBank/DDBJ whole genome shotgun (WGS) entry which is preliminary data.</text>
</comment>
<feature type="region of interest" description="Disordered" evidence="1">
    <location>
        <begin position="1"/>
        <end position="22"/>
    </location>
</feature>
<protein>
    <submittedName>
        <fullName evidence="2">Uncharacterized protein</fullName>
    </submittedName>
</protein>
<dbReference type="Gene3D" id="1.10.10.60">
    <property type="entry name" value="Homeodomain-like"/>
    <property type="match status" value="1"/>
</dbReference>